<gene>
    <name evidence="8" type="ORF">HJG44_21105</name>
</gene>
<keyword evidence="2" id="KW-0813">Transport</keyword>
<comment type="caution">
    <text evidence="8">The sequence shown here is derived from an EMBL/GenBank/DDBJ whole genome shotgun (WGS) entry which is preliminary data.</text>
</comment>
<protein>
    <submittedName>
        <fullName evidence="8">MFS transporter</fullName>
    </submittedName>
</protein>
<dbReference type="PROSITE" id="PS50850">
    <property type="entry name" value="MFS"/>
    <property type="match status" value="1"/>
</dbReference>
<organism evidence="8 9">
    <name type="scientific">Enterovirga aerilata</name>
    <dbReference type="NCBI Taxonomy" id="2730920"/>
    <lineage>
        <taxon>Bacteria</taxon>
        <taxon>Pseudomonadati</taxon>
        <taxon>Pseudomonadota</taxon>
        <taxon>Alphaproteobacteria</taxon>
        <taxon>Hyphomicrobiales</taxon>
        <taxon>Methylobacteriaceae</taxon>
        <taxon>Enterovirga</taxon>
    </lineage>
</organism>
<dbReference type="GO" id="GO:0022857">
    <property type="term" value="F:transmembrane transporter activity"/>
    <property type="evidence" value="ECO:0007669"/>
    <property type="project" value="InterPro"/>
</dbReference>
<feature type="transmembrane region" description="Helical" evidence="6">
    <location>
        <begin position="145"/>
        <end position="165"/>
    </location>
</feature>
<dbReference type="Gene3D" id="1.20.1250.20">
    <property type="entry name" value="MFS general substrate transporter like domains"/>
    <property type="match status" value="1"/>
</dbReference>
<evidence type="ECO:0000256" key="3">
    <source>
        <dbReference type="ARBA" id="ARBA00022692"/>
    </source>
</evidence>
<keyword evidence="5 6" id="KW-0472">Membrane</keyword>
<feature type="transmembrane region" description="Helical" evidence="6">
    <location>
        <begin position="177"/>
        <end position="197"/>
    </location>
</feature>
<dbReference type="Pfam" id="PF07690">
    <property type="entry name" value="MFS_1"/>
    <property type="match status" value="1"/>
</dbReference>
<comment type="subcellular location">
    <subcellularLocation>
        <location evidence="1">Membrane</location>
        <topology evidence="1">Multi-pass membrane protein</topology>
    </subcellularLocation>
</comment>
<evidence type="ECO:0000256" key="6">
    <source>
        <dbReference type="SAM" id="Phobius"/>
    </source>
</evidence>
<dbReference type="CDD" id="cd17321">
    <property type="entry name" value="MFS_MMR_MDR_like"/>
    <property type="match status" value="1"/>
</dbReference>
<dbReference type="GO" id="GO:0016020">
    <property type="term" value="C:membrane"/>
    <property type="evidence" value="ECO:0007669"/>
    <property type="project" value="UniProtKB-SubCell"/>
</dbReference>
<evidence type="ECO:0000256" key="2">
    <source>
        <dbReference type="ARBA" id="ARBA00022448"/>
    </source>
</evidence>
<name>A0A849ILN2_9HYPH</name>
<proteinExistence type="predicted"/>
<dbReference type="Proteomes" id="UP000564885">
    <property type="component" value="Unassembled WGS sequence"/>
</dbReference>
<feature type="transmembrane region" description="Helical" evidence="6">
    <location>
        <begin position="57"/>
        <end position="79"/>
    </location>
</feature>
<evidence type="ECO:0000256" key="5">
    <source>
        <dbReference type="ARBA" id="ARBA00023136"/>
    </source>
</evidence>
<dbReference type="InterPro" id="IPR020846">
    <property type="entry name" value="MFS_dom"/>
</dbReference>
<keyword evidence="9" id="KW-1185">Reference proteome</keyword>
<feature type="domain" description="Major facilitator superfamily (MFS) profile" evidence="7">
    <location>
        <begin position="1"/>
        <end position="426"/>
    </location>
</feature>
<evidence type="ECO:0000313" key="8">
    <source>
        <dbReference type="EMBL" id="NNM74863.1"/>
    </source>
</evidence>
<feature type="transmembrane region" description="Helical" evidence="6">
    <location>
        <begin position="242"/>
        <end position="267"/>
    </location>
</feature>
<dbReference type="SUPFAM" id="SSF103473">
    <property type="entry name" value="MFS general substrate transporter"/>
    <property type="match status" value="1"/>
</dbReference>
<accession>A0A849ILN2</accession>
<dbReference type="AlphaFoldDB" id="A0A849ILN2"/>
<feature type="transmembrane region" description="Helical" evidence="6">
    <location>
        <begin position="279"/>
        <end position="296"/>
    </location>
</feature>
<dbReference type="Gene3D" id="1.20.1720.10">
    <property type="entry name" value="Multidrug resistance protein D"/>
    <property type="match status" value="1"/>
</dbReference>
<reference evidence="8 9" key="1">
    <citation type="submission" date="2020-04" db="EMBL/GenBank/DDBJ databases">
        <title>Enterovirga sp. isolate from soil.</title>
        <authorList>
            <person name="Chea S."/>
            <person name="Kim D.-U."/>
        </authorList>
    </citation>
    <scope>NUCLEOTIDE SEQUENCE [LARGE SCALE GENOMIC DNA]</scope>
    <source>
        <strain evidence="8 9">DB1703</strain>
    </source>
</reference>
<feature type="transmembrane region" description="Helical" evidence="6">
    <location>
        <begin position="117"/>
        <end position="139"/>
    </location>
</feature>
<keyword evidence="4 6" id="KW-1133">Transmembrane helix</keyword>
<dbReference type="PANTHER" id="PTHR42718">
    <property type="entry name" value="MAJOR FACILITATOR SUPERFAMILY MULTIDRUG TRANSPORTER MFSC"/>
    <property type="match status" value="1"/>
</dbReference>
<evidence type="ECO:0000313" key="9">
    <source>
        <dbReference type="Proteomes" id="UP000564885"/>
    </source>
</evidence>
<feature type="transmembrane region" description="Helical" evidence="6">
    <location>
        <begin position="335"/>
        <end position="353"/>
    </location>
</feature>
<dbReference type="EMBL" id="JABEPP010000006">
    <property type="protein sequence ID" value="NNM74863.1"/>
    <property type="molecule type" value="Genomic_DNA"/>
</dbReference>
<feature type="transmembrane region" description="Helical" evidence="6">
    <location>
        <begin position="303"/>
        <end position="323"/>
    </location>
</feature>
<evidence type="ECO:0000256" key="1">
    <source>
        <dbReference type="ARBA" id="ARBA00004141"/>
    </source>
</evidence>
<sequence length="430" mass="44062">MAVLDGAVANVALPTIAREFRVDSADAIWIVNAYQLAVVVSLLPFAALGEIVGYARIYLIGLALFTLASLACALSSTLLELTAARILQGFGAAGIMAINAALVRFTYPARLLGRGIGLNAFVVSLASAVGPTVAAAILATASWQWLFAINVPIGIVTFAIAVKALPRTVRTARRFDFVSALLNALAFGLVIAGIDLVMRSPNLPLGLGTLACGVAAAAALAVRELNRTHPLLPLDLLRIPVFGLSVATSICSFCAQMLALVSLPFHFEGTLGRTAVETGLLLTPWPIAIGIVGPIAGRLSDRYPAAILGGTGLLLLSIGLALLALMPDTASSLDIGWRMVICGIGFGLFQAPNNRAMISAAPRTRSGAAGGMLATARLTGQTLGATLVAIFLTLSPTGGETISLAVGAALALLGAAASVSRLPAELRARA</sequence>
<feature type="transmembrane region" description="Helical" evidence="6">
    <location>
        <begin position="374"/>
        <end position="395"/>
    </location>
</feature>
<dbReference type="InterPro" id="IPR036259">
    <property type="entry name" value="MFS_trans_sf"/>
</dbReference>
<dbReference type="InterPro" id="IPR011701">
    <property type="entry name" value="MFS"/>
</dbReference>
<dbReference type="PANTHER" id="PTHR42718:SF9">
    <property type="entry name" value="MAJOR FACILITATOR SUPERFAMILY MULTIDRUG TRANSPORTER MFSC"/>
    <property type="match status" value="1"/>
</dbReference>
<keyword evidence="3 6" id="KW-0812">Transmembrane</keyword>
<evidence type="ECO:0000256" key="4">
    <source>
        <dbReference type="ARBA" id="ARBA00022989"/>
    </source>
</evidence>
<feature type="transmembrane region" description="Helical" evidence="6">
    <location>
        <begin position="203"/>
        <end position="222"/>
    </location>
</feature>
<feature type="transmembrane region" description="Helical" evidence="6">
    <location>
        <begin position="85"/>
        <end position="105"/>
    </location>
</feature>
<evidence type="ECO:0000259" key="7">
    <source>
        <dbReference type="PROSITE" id="PS50850"/>
    </source>
</evidence>
<feature type="transmembrane region" description="Helical" evidence="6">
    <location>
        <begin position="401"/>
        <end position="419"/>
    </location>
</feature>
<feature type="transmembrane region" description="Helical" evidence="6">
    <location>
        <begin position="27"/>
        <end position="45"/>
    </location>
</feature>
<dbReference type="PRINTS" id="PR00173">
    <property type="entry name" value="EDTRNSPORT"/>
</dbReference>